<evidence type="ECO:0000313" key="8">
    <source>
        <dbReference type="Proteomes" id="UP001150925"/>
    </source>
</evidence>
<keyword evidence="4" id="KW-0819">tRNA processing</keyword>
<dbReference type="PANTHER" id="PTHR13767:SF2">
    <property type="entry name" value="PSEUDOURIDYLATE SYNTHASE TRUB1"/>
    <property type="match status" value="1"/>
</dbReference>
<sequence>MTGIQILNQLQRIPAYNGVLPLYKPYGLTSTDCLRYLNLAISHARKNFEARNGARMLGYDPLPSRLHFAGYKFERVRQELSLFPAPHPDRVTLMYPFYDLRQLDPVNTADLFLYTLLAGYPSKFSHVAKRKYRLKIGHGGTLDPLASGLLLVTFGDACQLSARYQEGFKTYVATGVLGLTTDSYDLDGNVVTRKDPGTVTKELLEATLRRFQGYTLQRPPVYSAIKLNGQRLSDYARTGTLKDFQPVERLVRIKSIKLSLFTTTDNVCDHSPVLNSISQLEQYQREHGDFTDNPDIATSIKATELPAPLTVGITKRVTSMLPQVQGLPIFRFEVEASGGTYVRSLVHDVGQMLGCGATLVDLVRTKAHDFELDERTPRLLQCRDPFFLHNRIVPYNSIKANHASAEF</sequence>
<name>A0A9W8AQG3_9FUNG</name>
<keyword evidence="8" id="KW-1185">Reference proteome</keyword>
<reference evidence="7" key="1">
    <citation type="submission" date="2022-07" db="EMBL/GenBank/DDBJ databases">
        <title>Phylogenomic reconstructions and comparative analyses of Kickxellomycotina fungi.</title>
        <authorList>
            <person name="Reynolds N.K."/>
            <person name="Stajich J.E."/>
            <person name="Barry K."/>
            <person name="Grigoriev I.V."/>
            <person name="Crous P."/>
            <person name="Smith M.E."/>
        </authorList>
    </citation>
    <scope>NUCLEOTIDE SEQUENCE</scope>
    <source>
        <strain evidence="7">RSA 1196</strain>
    </source>
</reference>
<proteinExistence type="inferred from homology"/>
<evidence type="ECO:0000256" key="4">
    <source>
        <dbReference type="ARBA" id="ARBA00022694"/>
    </source>
</evidence>
<evidence type="ECO:0000256" key="2">
    <source>
        <dbReference type="ARBA" id="ARBA00008999"/>
    </source>
</evidence>
<dbReference type="Proteomes" id="UP001150925">
    <property type="component" value="Unassembled WGS sequence"/>
</dbReference>
<comment type="similarity">
    <text evidence="2">Belongs to the pseudouridine synthase TruB family.</text>
</comment>
<dbReference type="InterPro" id="IPR020103">
    <property type="entry name" value="PsdUridine_synth_cat_dom_sf"/>
</dbReference>
<dbReference type="HAMAP" id="MF_01080">
    <property type="entry name" value="TruB_bact"/>
    <property type="match status" value="1"/>
</dbReference>
<evidence type="ECO:0000256" key="5">
    <source>
        <dbReference type="ARBA" id="ARBA00023235"/>
    </source>
</evidence>
<evidence type="ECO:0000256" key="1">
    <source>
        <dbReference type="ARBA" id="ARBA00001166"/>
    </source>
</evidence>
<dbReference type="GO" id="GO:1990481">
    <property type="term" value="P:mRNA pseudouridine synthesis"/>
    <property type="evidence" value="ECO:0007669"/>
    <property type="project" value="TreeGrafter"/>
</dbReference>
<protein>
    <recommendedName>
        <fullName evidence="3">tRNA pseudouridine(55) synthase</fullName>
        <ecNumber evidence="3">5.4.99.25</ecNumber>
    </recommendedName>
</protein>
<dbReference type="EMBL" id="JANBPY010002243">
    <property type="protein sequence ID" value="KAJ1955848.1"/>
    <property type="molecule type" value="Genomic_DNA"/>
</dbReference>
<dbReference type="GO" id="GO:0003723">
    <property type="term" value="F:RNA binding"/>
    <property type="evidence" value="ECO:0007669"/>
    <property type="project" value="InterPro"/>
</dbReference>
<evidence type="ECO:0000259" key="6">
    <source>
        <dbReference type="Pfam" id="PF01509"/>
    </source>
</evidence>
<feature type="domain" description="Pseudouridine synthase II N-terminal" evidence="6">
    <location>
        <begin position="134"/>
        <end position="262"/>
    </location>
</feature>
<gene>
    <name evidence="7" type="primary">PUS4</name>
    <name evidence="7" type="ORF">IWQ62_005436</name>
</gene>
<dbReference type="OrthoDB" id="9995526at2759"/>
<dbReference type="InterPro" id="IPR014780">
    <property type="entry name" value="tRNA_psdUridine_synth_TruB"/>
</dbReference>
<keyword evidence="5 7" id="KW-0413">Isomerase</keyword>
<accession>A0A9W8AQG3</accession>
<evidence type="ECO:0000256" key="3">
    <source>
        <dbReference type="ARBA" id="ARBA00012787"/>
    </source>
</evidence>
<dbReference type="Pfam" id="PF01509">
    <property type="entry name" value="TruB_N"/>
    <property type="match status" value="1"/>
</dbReference>
<dbReference type="EC" id="5.4.99.25" evidence="3"/>
<dbReference type="Gene3D" id="3.30.2350.10">
    <property type="entry name" value="Pseudouridine synthase"/>
    <property type="match status" value="1"/>
</dbReference>
<comment type="caution">
    <text evidence="7">The sequence shown here is derived from an EMBL/GenBank/DDBJ whole genome shotgun (WGS) entry which is preliminary data.</text>
</comment>
<dbReference type="AlphaFoldDB" id="A0A9W8AQG3"/>
<dbReference type="PANTHER" id="PTHR13767">
    <property type="entry name" value="TRNA-PSEUDOURIDINE SYNTHASE"/>
    <property type="match status" value="1"/>
</dbReference>
<comment type="catalytic activity">
    <reaction evidence="1">
        <text>a uridine in mRNA = a pseudouridine in mRNA</text>
        <dbReference type="Rhea" id="RHEA:56644"/>
        <dbReference type="Rhea" id="RHEA-COMP:14658"/>
        <dbReference type="Rhea" id="RHEA-COMP:14659"/>
        <dbReference type="ChEBI" id="CHEBI:65314"/>
        <dbReference type="ChEBI" id="CHEBI:65315"/>
    </reaction>
</comment>
<dbReference type="GO" id="GO:0160148">
    <property type="term" value="F:tRNA pseudouridine(55) synthase activity"/>
    <property type="evidence" value="ECO:0007669"/>
    <property type="project" value="UniProtKB-EC"/>
</dbReference>
<dbReference type="InterPro" id="IPR002501">
    <property type="entry name" value="PsdUridine_synth_N"/>
</dbReference>
<evidence type="ECO:0000313" key="7">
    <source>
        <dbReference type="EMBL" id="KAJ1955848.1"/>
    </source>
</evidence>
<organism evidence="7 8">
    <name type="scientific">Dispira parvispora</name>
    <dbReference type="NCBI Taxonomy" id="1520584"/>
    <lineage>
        <taxon>Eukaryota</taxon>
        <taxon>Fungi</taxon>
        <taxon>Fungi incertae sedis</taxon>
        <taxon>Zoopagomycota</taxon>
        <taxon>Kickxellomycotina</taxon>
        <taxon>Dimargaritomycetes</taxon>
        <taxon>Dimargaritales</taxon>
        <taxon>Dimargaritaceae</taxon>
        <taxon>Dispira</taxon>
    </lineage>
</organism>
<dbReference type="GO" id="GO:0006400">
    <property type="term" value="P:tRNA modification"/>
    <property type="evidence" value="ECO:0007669"/>
    <property type="project" value="TreeGrafter"/>
</dbReference>
<dbReference type="SUPFAM" id="SSF55120">
    <property type="entry name" value="Pseudouridine synthase"/>
    <property type="match status" value="1"/>
</dbReference>